<evidence type="ECO:0000313" key="3">
    <source>
        <dbReference type="Proteomes" id="UP001375240"/>
    </source>
</evidence>
<dbReference type="PANTHER" id="PTHR28208:SF1">
    <property type="entry name" value="FILAMENT ORGANIZATION PROTEIN APP1-LIKE, PUTATIVE (AFU_ORTHOLOGUE AFUA_1G06650)-RELATED"/>
    <property type="match status" value="1"/>
</dbReference>
<dbReference type="InterPro" id="IPR052935">
    <property type="entry name" value="Mg2+_PAP"/>
</dbReference>
<dbReference type="EMBL" id="JAVHNQ010000013">
    <property type="protein sequence ID" value="KAK6333957.1"/>
    <property type="molecule type" value="Genomic_DNA"/>
</dbReference>
<proteinExistence type="predicted"/>
<evidence type="ECO:0000313" key="2">
    <source>
        <dbReference type="EMBL" id="KAK6333957.1"/>
    </source>
</evidence>
<dbReference type="GO" id="GO:0030479">
    <property type="term" value="C:actin cortical patch"/>
    <property type="evidence" value="ECO:0007669"/>
    <property type="project" value="TreeGrafter"/>
</dbReference>
<organism evidence="2 3">
    <name type="scientific">Orbilia brochopaga</name>
    <dbReference type="NCBI Taxonomy" id="3140254"/>
    <lineage>
        <taxon>Eukaryota</taxon>
        <taxon>Fungi</taxon>
        <taxon>Dikarya</taxon>
        <taxon>Ascomycota</taxon>
        <taxon>Pezizomycotina</taxon>
        <taxon>Orbiliomycetes</taxon>
        <taxon>Orbiliales</taxon>
        <taxon>Orbiliaceae</taxon>
        <taxon>Orbilia</taxon>
    </lineage>
</organism>
<sequence length="383" mass="43145">MHHHPAPIPGSNEDSWQDLWNRVTSNVGLGFLNRPTVVDDDDLVWLHATTAFRRKDQWWAEFNASFFHDRSGKHPSNLVAEITSIIGLTDDDKETRELVAKRAELFLRKTVVGRKLNVQVENGGVVSLPASGSSGITAKELPVPFNAPPRPNSRVKLSAILPADFKRGPVRTDMKMVEPEGWAVISDVDDTIKVTDTLSMKDLLVHTFAEEPRSTPGFPDFYRHLDQVLDQPAWFYLSASPYNLYPFLLSFLRDNYPYGQPILRDMSWMSVAGLVASVSTGTQEYKTMEMRKLIGQWLPKRKYICIGDSTQTDPESYAEMYKAFPGTIKAIWIRLVTGVNEAEEAQKNSAERFKKAFAGVPVEIWKTFHDVGELAGFAEGLKL</sequence>
<accession>A0AAV9U1W8</accession>
<evidence type="ECO:0000259" key="1">
    <source>
        <dbReference type="Pfam" id="PF09949"/>
    </source>
</evidence>
<keyword evidence="3" id="KW-1185">Reference proteome</keyword>
<dbReference type="AlphaFoldDB" id="A0AAV9U1W8"/>
<name>A0AAV9U1W8_9PEZI</name>
<dbReference type="Proteomes" id="UP001375240">
    <property type="component" value="Unassembled WGS sequence"/>
</dbReference>
<reference evidence="2 3" key="1">
    <citation type="submission" date="2019-10" db="EMBL/GenBank/DDBJ databases">
        <authorList>
            <person name="Palmer J.M."/>
        </authorList>
    </citation>
    <scope>NUCLEOTIDE SEQUENCE [LARGE SCALE GENOMIC DNA]</scope>
    <source>
        <strain evidence="2 3">TWF696</strain>
    </source>
</reference>
<dbReference type="GO" id="GO:0008195">
    <property type="term" value="F:phosphatidate phosphatase activity"/>
    <property type="evidence" value="ECO:0007669"/>
    <property type="project" value="InterPro"/>
</dbReference>
<comment type="caution">
    <text evidence="2">The sequence shown here is derived from an EMBL/GenBank/DDBJ whole genome shotgun (WGS) entry which is preliminary data.</text>
</comment>
<gene>
    <name evidence="2" type="ORF">TWF696_002468</name>
</gene>
<dbReference type="InterPro" id="IPR019236">
    <property type="entry name" value="APP1_cat"/>
</dbReference>
<dbReference type="PANTHER" id="PTHR28208">
    <property type="entry name" value="PHOSPHATIDATE PHOSPHATASE APP1"/>
    <property type="match status" value="1"/>
</dbReference>
<feature type="domain" description="Phosphatidate phosphatase APP1 catalytic" evidence="1">
    <location>
        <begin position="182"/>
        <end position="334"/>
    </location>
</feature>
<dbReference type="Pfam" id="PF09949">
    <property type="entry name" value="APP1_cat"/>
    <property type="match status" value="1"/>
</dbReference>
<protein>
    <recommendedName>
        <fullName evidence="1">Phosphatidate phosphatase APP1 catalytic domain-containing protein</fullName>
    </recommendedName>
</protein>